<feature type="region of interest" description="Disordered" evidence="14">
    <location>
        <begin position="54"/>
        <end position="154"/>
    </location>
</feature>
<keyword evidence="12" id="KW-0539">Nucleus</keyword>
<dbReference type="Proteomes" id="UP000694851">
    <property type="component" value="Unplaced"/>
</dbReference>
<evidence type="ECO:0000256" key="4">
    <source>
        <dbReference type="ARBA" id="ARBA00014084"/>
    </source>
</evidence>
<dbReference type="AlphaFoldDB" id="A0A8B7S469"/>
<keyword evidence="13" id="KW-0544">Nucleosome core</keyword>
<dbReference type="GO" id="GO:0003677">
    <property type="term" value="F:DNA binding"/>
    <property type="evidence" value="ECO:0007669"/>
    <property type="project" value="UniProtKB-KW"/>
</dbReference>
<dbReference type="CTD" id="7142"/>
<dbReference type="KEGG" id="hai:109387156"/>
<accession>A0A8B7S469</accession>
<evidence type="ECO:0000313" key="15">
    <source>
        <dbReference type="Proteomes" id="UP000694851"/>
    </source>
</evidence>
<evidence type="ECO:0000256" key="8">
    <source>
        <dbReference type="ARBA" id="ARBA00022782"/>
    </source>
</evidence>
<evidence type="ECO:0000256" key="13">
    <source>
        <dbReference type="ARBA" id="ARBA00023269"/>
    </source>
</evidence>
<dbReference type="PANTHER" id="PTHR17488:SF0">
    <property type="entry name" value="NUCLEAR TRANSITION PROTEIN 2"/>
    <property type="match status" value="1"/>
</dbReference>
<keyword evidence="8" id="KW-0221">Differentiation</keyword>
<proteinExistence type="inferred from homology"/>
<dbReference type="GO" id="GO:0000786">
    <property type="term" value="C:nucleosome"/>
    <property type="evidence" value="ECO:0007669"/>
    <property type="project" value="UniProtKB-KW"/>
</dbReference>
<sequence>MDTKAQNIPITHTQPHCNSRSQSHTCNHCSCSHHCQNCSQSCSWSQGCSQSPTGHCSLSGHQSQSPRSSPLSQHQRHAMHSHHCPKQPATHSCRHPKNKKNLEGKVKKRKVIKRRRRVYKTKRRSSGTFRAGGEGPQGPPDEEELPSWTLGAVR</sequence>
<dbReference type="GO" id="GO:0005634">
    <property type="term" value="C:nucleus"/>
    <property type="evidence" value="ECO:0007669"/>
    <property type="project" value="UniProtKB-SubCell"/>
</dbReference>
<dbReference type="GO" id="GO:0007340">
    <property type="term" value="P:acrosome reaction"/>
    <property type="evidence" value="ECO:0007669"/>
    <property type="project" value="TreeGrafter"/>
</dbReference>
<keyword evidence="6" id="KW-0217">Developmental protein</keyword>
<dbReference type="RefSeq" id="XP_019506425.1">
    <property type="nucleotide sequence ID" value="XM_019650880.1"/>
</dbReference>
<keyword evidence="10" id="KW-0744">Spermatogenesis</keyword>
<evidence type="ECO:0000256" key="11">
    <source>
        <dbReference type="ARBA" id="ARBA00023125"/>
    </source>
</evidence>
<organism evidence="15 16">
    <name type="scientific">Hipposideros armiger</name>
    <name type="common">Great Himalayan leaf-nosed bat</name>
    <dbReference type="NCBI Taxonomy" id="186990"/>
    <lineage>
        <taxon>Eukaryota</taxon>
        <taxon>Metazoa</taxon>
        <taxon>Chordata</taxon>
        <taxon>Craniata</taxon>
        <taxon>Vertebrata</taxon>
        <taxon>Euteleostomi</taxon>
        <taxon>Mammalia</taxon>
        <taxon>Eutheria</taxon>
        <taxon>Laurasiatheria</taxon>
        <taxon>Chiroptera</taxon>
        <taxon>Yinpterochiroptera</taxon>
        <taxon>Rhinolophoidea</taxon>
        <taxon>Hipposideridae</taxon>
        <taxon>Hipposideros</taxon>
    </lineage>
</organism>
<feature type="compositionally biased region" description="Basic residues" evidence="14">
    <location>
        <begin position="74"/>
        <end position="85"/>
    </location>
</feature>
<feature type="compositionally biased region" description="Low complexity" evidence="14">
    <location>
        <begin position="61"/>
        <end position="73"/>
    </location>
</feature>
<evidence type="ECO:0000256" key="1">
    <source>
        <dbReference type="ARBA" id="ARBA00004123"/>
    </source>
</evidence>
<evidence type="ECO:0000256" key="7">
    <source>
        <dbReference type="ARBA" id="ARBA00022723"/>
    </source>
</evidence>
<evidence type="ECO:0000256" key="14">
    <source>
        <dbReference type="SAM" id="MobiDB-lite"/>
    </source>
</evidence>
<evidence type="ECO:0000256" key="6">
    <source>
        <dbReference type="ARBA" id="ARBA00022473"/>
    </source>
</evidence>
<evidence type="ECO:0000256" key="5">
    <source>
        <dbReference type="ARBA" id="ARBA00022454"/>
    </source>
</evidence>
<dbReference type="Pfam" id="PF01254">
    <property type="entry name" value="TP2"/>
    <property type="match status" value="1"/>
</dbReference>
<feature type="region of interest" description="Disordered" evidence="14">
    <location>
        <begin position="1"/>
        <end position="21"/>
    </location>
</feature>
<keyword evidence="9" id="KW-0862">Zinc</keyword>
<keyword evidence="5" id="KW-0158">Chromosome</keyword>
<evidence type="ECO:0000256" key="2">
    <source>
        <dbReference type="ARBA" id="ARBA00004286"/>
    </source>
</evidence>
<feature type="compositionally biased region" description="Basic residues" evidence="14">
    <location>
        <begin position="106"/>
        <end position="125"/>
    </location>
</feature>
<reference evidence="16" key="1">
    <citation type="submission" date="2025-08" db="UniProtKB">
        <authorList>
            <consortium name="RefSeq"/>
        </authorList>
    </citation>
    <scope>IDENTIFICATION</scope>
    <source>
        <tissue evidence="16">Muscle</tissue>
    </source>
</reference>
<comment type="similarity">
    <text evidence="3">Belongs to the nuclear transition protein 2 family.</text>
</comment>
<gene>
    <name evidence="16" type="primary">TNP2</name>
</gene>
<keyword evidence="7" id="KW-0479">Metal-binding</keyword>
<evidence type="ECO:0000313" key="16">
    <source>
        <dbReference type="RefSeq" id="XP_019506425.1"/>
    </source>
</evidence>
<evidence type="ECO:0000256" key="9">
    <source>
        <dbReference type="ARBA" id="ARBA00022833"/>
    </source>
</evidence>
<dbReference type="GeneID" id="109387156"/>
<feature type="compositionally biased region" description="Polar residues" evidence="14">
    <location>
        <begin position="1"/>
        <end position="20"/>
    </location>
</feature>
<evidence type="ECO:0000256" key="10">
    <source>
        <dbReference type="ARBA" id="ARBA00022871"/>
    </source>
</evidence>
<evidence type="ECO:0000256" key="3">
    <source>
        <dbReference type="ARBA" id="ARBA00007136"/>
    </source>
</evidence>
<keyword evidence="15" id="KW-1185">Reference proteome</keyword>
<name>A0A8B7S469_HIPAR</name>
<dbReference type="GO" id="GO:0007341">
    <property type="term" value="P:penetration of zona pellucida"/>
    <property type="evidence" value="ECO:0007669"/>
    <property type="project" value="TreeGrafter"/>
</dbReference>
<dbReference type="GO" id="GO:0007283">
    <property type="term" value="P:spermatogenesis"/>
    <property type="evidence" value="ECO:0007669"/>
    <property type="project" value="UniProtKB-KW"/>
</dbReference>
<dbReference type="PANTHER" id="PTHR17488">
    <property type="entry name" value="NUCLEAR TRANSITION PROTEIN 2"/>
    <property type="match status" value="1"/>
</dbReference>
<evidence type="ECO:0000256" key="12">
    <source>
        <dbReference type="ARBA" id="ARBA00023242"/>
    </source>
</evidence>
<comment type="subcellular location">
    <subcellularLocation>
        <location evidence="2">Chromosome</location>
    </subcellularLocation>
    <subcellularLocation>
        <location evidence="1">Nucleus</location>
    </subcellularLocation>
</comment>
<dbReference type="InterPro" id="IPR000678">
    <property type="entry name" value="TP2"/>
</dbReference>
<dbReference type="GO" id="GO:0008270">
    <property type="term" value="F:zinc ion binding"/>
    <property type="evidence" value="ECO:0007669"/>
    <property type="project" value="TreeGrafter"/>
</dbReference>
<keyword evidence="11" id="KW-0238">DNA-binding</keyword>
<protein>
    <recommendedName>
        <fullName evidence="4">Nuclear transition protein 2</fullName>
    </recommendedName>
</protein>
<dbReference type="GO" id="GO:0030154">
    <property type="term" value="P:cell differentiation"/>
    <property type="evidence" value="ECO:0007669"/>
    <property type="project" value="UniProtKB-KW"/>
</dbReference>